<sequence>MGKAQSKYYFTEIGDAHRTKTNKKLTSQDIHELEQTTYFSRKELMKWYKDFVRDCPTGELHMDEFQSIYRQFFPNGDPTKFAEFVFNVFDSNQDGSISFREFIAALSITSRGSVDEKLDWAFSLYDVDKDGYITKEEMASIVEAIYSMIGSMVNMPHDEDTPEKRVAKIFSHMDINSDGLLTRDEFKSGSKNDPWIVHALSIDMNNV</sequence>
<reference evidence="6 7" key="1">
    <citation type="submission" date="2024-08" db="EMBL/GenBank/DDBJ databases">
        <title>Gnathostoma spinigerum genome.</title>
        <authorList>
            <person name="Gonzalez-Bertolin B."/>
            <person name="Monzon S."/>
            <person name="Zaballos A."/>
            <person name="Jimenez P."/>
            <person name="Dekumyoy P."/>
            <person name="Varona S."/>
            <person name="Cuesta I."/>
            <person name="Sumanam S."/>
            <person name="Adisakwattana P."/>
            <person name="Gasser R.B."/>
            <person name="Hernandez-Gonzalez A."/>
            <person name="Young N.D."/>
            <person name="Perteguer M.J."/>
        </authorList>
    </citation>
    <scope>NUCLEOTIDE SEQUENCE [LARGE SCALE GENOMIC DNA]</scope>
    <source>
        <strain evidence="6">AL3</strain>
        <tissue evidence="6">Liver</tissue>
    </source>
</reference>
<accession>A0ABD6EI23</accession>
<evidence type="ECO:0000256" key="2">
    <source>
        <dbReference type="ARBA" id="ARBA00022723"/>
    </source>
</evidence>
<evidence type="ECO:0000256" key="1">
    <source>
        <dbReference type="ARBA" id="ARBA00006049"/>
    </source>
</evidence>
<dbReference type="GO" id="GO:0046872">
    <property type="term" value="F:metal ion binding"/>
    <property type="evidence" value="ECO:0007669"/>
    <property type="project" value="UniProtKB-KW"/>
</dbReference>
<dbReference type="InterPro" id="IPR018247">
    <property type="entry name" value="EF_Hand_1_Ca_BS"/>
</dbReference>
<dbReference type="Pfam" id="PF13405">
    <property type="entry name" value="EF-hand_6"/>
    <property type="match status" value="1"/>
</dbReference>
<dbReference type="Proteomes" id="UP001608902">
    <property type="component" value="Unassembled WGS sequence"/>
</dbReference>
<gene>
    <name evidence="6" type="ORF">AB6A40_005595</name>
</gene>
<keyword evidence="2" id="KW-0479">Metal-binding</keyword>
<comment type="caution">
    <text evidence="6">The sequence shown here is derived from an EMBL/GenBank/DDBJ whole genome shotgun (WGS) entry which is preliminary data.</text>
</comment>
<evidence type="ECO:0000313" key="6">
    <source>
        <dbReference type="EMBL" id="MFH4978886.1"/>
    </source>
</evidence>
<keyword evidence="3" id="KW-0677">Repeat</keyword>
<feature type="domain" description="EF-hand" evidence="5">
    <location>
        <begin position="161"/>
        <end position="196"/>
    </location>
</feature>
<keyword evidence="4" id="KW-0106">Calcium</keyword>
<dbReference type="CDD" id="cd00051">
    <property type="entry name" value="EFh"/>
    <property type="match status" value="2"/>
</dbReference>
<dbReference type="Pfam" id="PF13499">
    <property type="entry name" value="EF-hand_7"/>
    <property type="match status" value="1"/>
</dbReference>
<feature type="domain" description="EF-hand" evidence="5">
    <location>
        <begin position="77"/>
        <end position="112"/>
    </location>
</feature>
<dbReference type="PROSITE" id="PS00018">
    <property type="entry name" value="EF_HAND_1"/>
    <property type="match status" value="3"/>
</dbReference>
<dbReference type="PRINTS" id="PR00450">
    <property type="entry name" value="RECOVERIN"/>
</dbReference>
<dbReference type="InterPro" id="IPR002048">
    <property type="entry name" value="EF_hand_dom"/>
</dbReference>
<comment type="similarity">
    <text evidence="1">Belongs to the recoverin family.</text>
</comment>
<dbReference type="FunFam" id="1.10.238.10:FF:000009">
    <property type="entry name" value="Visinin-like protein 1"/>
    <property type="match status" value="1"/>
</dbReference>
<organism evidence="6 7">
    <name type="scientific">Gnathostoma spinigerum</name>
    <dbReference type="NCBI Taxonomy" id="75299"/>
    <lineage>
        <taxon>Eukaryota</taxon>
        <taxon>Metazoa</taxon>
        <taxon>Ecdysozoa</taxon>
        <taxon>Nematoda</taxon>
        <taxon>Chromadorea</taxon>
        <taxon>Rhabditida</taxon>
        <taxon>Spirurina</taxon>
        <taxon>Gnathostomatomorpha</taxon>
        <taxon>Gnathostomatoidea</taxon>
        <taxon>Gnathostomatidae</taxon>
        <taxon>Gnathostoma</taxon>
    </lineage>
</organism>
<evidence type="ECO:0000313" key="7">
    <source>
        <dbReference type="Proteomes" id="UP001608902"/>
    </source>
</evidence>
<dbReference type="EMBL" id="JBGFUD010003627">
    <property type="protein sequence ID" value="MFH4978886.1"/>
    <property type="molecule type" value="Genomic_DNA"/>
</dbReference>
<dbReference type="Gene3D" id="1.10.238.10">
    <property type="entry name" value="EF-hand"/>
    <property type="match status" value="1"/>
</dbReference>
<dbReference type="SMART" id="SM00054">
    <property type="entry name" value="EFh"/>
    <property type="match status" value="3"/>
</dbReference>
<proteinExistence type="inferred from homology"/>
<dbReference type="InterPro" id="IPR011992">
    <property type="entry name" value="EF-hand-dom_pair"/>
</dbReference>
<dbReference type="PANTHER" id="PTHR23055:SF172">
    <property type="entry name" value="EF-HAND DOMAIN-CONTAINING PROTEIN"/>
    <property type="match status" value="1"/>
</dbReference>
<dbReference type="PANTHER" id="PTHR23055">
    <property type="entry name" value="CALCIUM BINDING PROTEINS"/>
    <property type="match status" value="1"/>
</dbReference>
<dbReference type="PROSITE" id="PS50222">
    <property type="entry name" value="EF_HAND_2"/>
    <property type="match status" value="3"/>
</dbReference>
<protein>
    <recommendedName>
        <fullName evidence="5">EF-hand domain-containing protein</fullName>
    </recommendedName>
</protein>
<dbReference type="AlphaFoldDB" id="A0ABD6EI23"/>
<dbReference type="SUPFAM" id="SSF47473">
    <property type="entry name" value="EF-hand"/>
    <property type="match status" value="1"/>
</dbReference>
<feature type="domain" description="EF-hand" evidence="5">
    <location>
        <begin position="113"/>
        <end position="148"/>
    </location>
</feature>
<evidence type="ECO:0000256" key="4">
    <source>
        <dbReference type="ARBA" id="ARBA00022837"/>
    </source>
</evidence>
<evidence type="ECO:0000259" key="5">
    <source>
        <dbReference type="PROSITE" id="PS50222"/>
    </source>
</evidence>
<name>A0ABD6EI23_9BILA</name>
<keyword evidence="7" id="KW-1185">Reference proteome</keyword>
<evidence type="ECO:0000256" key="3">
    <source>
        <dbReference type="ARBA" id="ARBA00022737"/>
    </source>
</evidence>
<dbReference type="InterPro" id="IPR028846">
    <property type="entry name" value="Recoverin"/>
</dbReference>